<feature type="binding site" evidence="7">
    <location>
        <position position="285"/>
    </location>
    <ligand>
        <name>substrate</name>
    </ligand>
</feature>
<feature type="compositionally biased region" description="Pro residues" evidence="8">
    <location>
        <begin position="133"/>
        <end position="143"/>
    </location>
</feature>
<dbReference type="HAMAP" id="MF_01057">
    <property type="entry name" value="tRNA_methyltr_TrmB"/>
    <property type="match status" value="1"/>
</dbReference>
<evidence type="ECO:0000256" key="1">
    <source>
        <dbReference type="ARBA" id="ARBA00000142"/>
    </source>
</evidence>
<keyword evidence="10" id="KW-1185">Reference proteome</keyword>
<evidence type="ECO:0000313" key="10">
    <source>
        <dbReference type="Proteomes" id="UP000727056"/>
    </source>
</evidence>
<feature type="compositionally biased region" description="Low complexity" evidence="8">
    <location>
        <begin position="69"/>
        <end position="83"/>
    </location>
</feature>
<protein>
    <recommendedName>
        <fullName evidence="7">tRNA (guanine-N(7)-)-methyltransferase</fullName>
        <ecNumber evidence="7">2.1.1.33</ecNumber>
    </recommendedName>
    <alternativeName>
        <fullName evidence="7">tRNA (guanine(46)-N(7))-methyltransferase</fullName>
    </alternativeName>
    <alternativeName>
        <fullName evidence="7">tRNA(m7G46)-methyltransferase</fullName>
    </alternativeName>
</protein>
<dbReference type="SUPFAM" id="SSF53335">
    <property type="entry name" value="S-adenosyl-L-methionine-dependent methyltransferases"/>
    <property type="match status" value="1"/>
</dbReference>
<feature type="compositionally biased region" description="Basic and acidic residues" evidence="8">
    <location>
        <begin position="85"/>
        <end position="101"/>
    </location>
</feature>
<accession>A0ABX1CIS9</accession>
<comment type="caution">
    <text evidence="9">The sequence shown here is derived from an EMBL/GenBank/DDBJ whole genome shotgun (WGS) entry which is preliminary data.</text>
</comment>
<dbReference type="InterPro" id="IPR029063">
    <property type="entry name" value="SAM-dependent_MTases_sf"/>
</dbReference>
<keyword evidence="6 7" id="KW-0819">tRNA processing</keyword>
<evidence type="ECO:0000256" key="6">
    <source>
        <dbReference type="ARBA" id="ARBA00022694"/>
    </source>
</evidence>
<evidence type="ECO:0000313" key="9">
    <source>
        <dbReference type="EMBL" id="NJQ17367.1"/>
    </source>
</evidence>
<comment type="pathway">
    <text evidence="7">tRNA modification; N(7)-methylguanine-tRNA biosynthesis.</text>
</comment>
<dbReference type="PANTHER" id="PTHR23417">
    <property type="entry name" value="3-DEOXY-D-MANNO-OCTULOSONIC-ACID TRANSFERASE/TRNA GUANINE-N 7 - -METHYLTRANSFERASE"/>
    <property type="match status" value="1"/>
</dbReference>
<feature type="binding site" evidence="7">
    <location>
        <position position="281"/>
    </location>
    <ligand>
        <name>S-adenosyl-L-methionine</name>
        <dbReference type="ChEBI" id="CHEBI:59789"/>
    </ligand>
</feature>
<keyword evidence="5 7" id="KW-0949">S-adenosyl-L-methionine</keyword>
<dbReference type="Proteomes" id="UP000727056">
    <property type="component" value="Unassembled WGS sequence"/>
</dbReference>
<feature type="binding site" evidence="7">
    <location>
        <position position="317"/>
    </location>
    <ligand>
        <name>substrate</name>
    </ligand>
</feature>
<comment type="function">
    <text evidence="2 7">Catalyzes the formation of N(7)-methylguanine at position 46 (m7G46) in tRNA.</text>
</comment>
<keyword evidence="3 7" id="KW-0489">Methyltransferase</keyword>
<dbReference type="GO" id="GO:0008176">
    <property type="term" value="F:tRNA (guanine(46)-N7)-methyltransferase activity"/>
    <property type="evidence" value="ECO:0007669"/>
    <property type="project" value="UniProtKB-EC"/>
</dbReference>
<evidence type="ECO:0000256" key="5">
    <source>
        <dbReference type="ARBA" id="ARBA00022691"/>
    </source>
</evidence>
<gene>
    <name evidence="7 9" type="primary">trmB</name>
    <name evidence="9" type="ORF">HCN52_21120</name>
</gene>
<feature type="binding site" evidence="7">
    <location>
        <position position="206"/>
    </location>
    <ligand>
        <name>S-adenosyl-L-methionine</name>
        <dbReference type="ChEBI" id="CHEBI:59789"/>
    </ligand>
</feature>
<feature type="binding site" evidence="7">
    <location>
        <position position="231"/>
    </location>
    <ligand>
        <name>S-adenosyl-L-methionine</name>
        <dbReference type="ChEBI" id="CHEBI:59789"/>
    </ligand>
</feature>
<feature type="binding site" evidence="7">
    <location>
        <position position="258"/>
    </location>
    <ligand>
        <name>S-adenosyl-L-methionine</name>
        <dbReference type="ChEBI" id="CHEBI:59789"/>
    </ligand>
</feature>
<sequence>MHQPPHSHTAEPSAATGSAASDPQAAPRTSSAPEEVGEVTPDGAGHGAADAADAPAETSGTRTSDDPAEPAAERAAGSDSAPDSDADREVGPESDADRGVDPEPATGAGGAPSGARRRPPGHRRPWEHTENPRPTPGQFPPGVGPTANPAPDHALSIRSFVPRRSRVTEAQREALVRLWSRWGLEVDAETAVDLEALFGDRPVVMEIGFGMGEATVEMAAADPATGILAVDVHTPGQGNLLRLAEQRGLDNVRVANGDANHLLGDMLSGRCLAGVRVFFPDPWPKKRHNKRRIIQPEFVELCASRMAPGALLHCATDWEEYAEHMLEVLSASPSFENTAEGYAPRPAFRPMTRFEQQGINKGHVVNDLLFRRLP</sequence>
<organism evidence="9 10">
    <name type="scientific">Streptomyces bohaiensis</name>
    <dbReference type="NCBI Taxonomy" id="1431344"/>
    <lineage>
        <taxon>Bacteria</taxon>
        <taxon>Bacillati</taxon>
        <taxon>Actinomycetota</taxon>
        <taxon>Actinomycetes</taxon>
        <taxon>Kitasatosporales</taxon>
        <taxon>Streptomycetaceae</taxon>
        <taxon>Streptomyces</taxon>
    </lineage>
</organism>
<dbReference type="NCBIfam" id="TIGR00091">
    <property type="entry name" value="tRNA (guanosine(46)-N7)-methyltransferase TrmB"/>
    <property type="match status" value="1"/>
</dbReference>
<dbReference type="RefSeq" id="WP_168090041.1">
    <property type="nucleotide sequence ID" value="NZ_JAAVJC010000292.1"/>
</dbReference>
<feature type="compositionally biased region" description="Low complexity" evidence="8">
    <location>
        <begin position="41"/>
        <end position="56"/>
    </location>
</feature>
<dbReference type="EMBL" id="JAAVJC010000292">
    <property type="protein sequence ID" value="NJQ17367.1"/>
    <property type="molecule type" value="Genomic_DNA"/>
</dbReference>
<dbReference type="EC" id="2.1.1.33" evidence="7"/>
<evidence type="ECO:0000256" key="4">
    <source>
        <dbReference type="ARBA" id="ARBA00022679"/>
    </source>
</evidence>
<evidence type="ECO:0000256" key="8">
    <source>
        <dbReference type="SAM" id="MobiDB-lite"/>
    </source>
</evidence>
<dbReference type="Gene3D" id="3.40.50.150">
    <property type="entry name" value="Vaccinia Virus protein VP39"/>
    <property type="match status" value="1"/>
</dbReference>
<evidence type="ECO:0000256" key="7">
    <source>
        <dbReference type="HAMAP-Rule" id="MF_01057"/>
    </source>
</evidence>
<feature type="region of interest" description="Disordered" evidence="8">
    <location>
        <begin position="1"/>
        <end position="157"/>
    </location>
</feature>
<comment type="similarity">
    <text evidence="7">Belongs to the class I-like SAM-binding methyltransferase superfamily. TrmB family.</text>
</comment>
<feature type="binding site" evidence="7">
    <location>
        <begin position="352"/>
        <end position="355"/>
    </location>
    <ligand>
        <name>substrate</name>
    </ligand>
</feature>
<dbReference type="PROSITE" id="PS51625">
    <property type="entry name" value="SAM_MT_TRMB"/>
    <property type="match status" value="1"/>
</dbReference>
<comment type="catalytic activity">
    <reaction evidence="1 7">
        <text>guanosine(46) in tRNA + S-adenosyl-L-methionine = N(7)-methylguanosine(46) in tRNA + S-adenosyl-L-homocysteine</text>
        <dbReference type="Rhea" id="RHEA:42708"/>
        <dbReference type="Rhea" id="RHEA-COMP:10188"/>
        <dbReference type="Rhea" id="RHEA-COMP:10189"/>
        <dbReference type="ChEBI" id="CHEBI:57856"/>
        <dbReference type="ChEBI" id="CHEBI:59789"/>
        <dbReference type="ChEBI" id="CHEBI:74269"/>
        <dbReference type="ChEBI" id="CHEBI:74480"/>
        <dbReference type="EC" id="2.1.1.33"/>
    </reaction>
</comment>
<evidence type="ECO:0000256" key="2">
    <source>
        <dbReference type="ARBA" id="ARBA00003015"/>
    </source>
</evidence>
<keyword evidence="4 7" id="KW-0808">Transferase</keyword>
<evidence type="ECO:0000256" key="3">
    <source>
        <dbReference type="ARBA" id="ARBA00022603"/>
    </source>
</evidence>
<dbReference type="PANTHER" id="PTHR23417:SF14">
    <property type="entry name" value="PENTACOTRIPEPTIDE-REPEAT REGION OF PRORP DOMAIN-CONTAINING PROTEIN"/>
    <property type="match status" value="1"/>
</dbReference>
<dbReference type="InterPro" id="IPR055361">
    <property type="entry name" value="tRNA_methyltr_TrmB_bact"/>
</dbReference>
<dbReference type="Pfam" id="PF02390">
    <property type="entry name" value="Methyltransf_4"/>
    <property type="match status" value="1"/>
</dbReference>
<reference evidence="9 10" key="1">
    <citation type="submission" date="2020-03" db="EMBL/GenBank/DDBJ databases">
        <title>Draft genome of Streptomyces sp. ventii, isolated from the Axial Seamount in the Pacific Ocean, and resequencing of the two type strains Streptomyces lonarensis strain NCL 716 and Streptomyces bohaiensis strain 11A07.</title>
        <authorList>
            <person name="Loughran R.M."/>
            <person name="Pfannmuller K.M."/>
            <person name="Wasson B.J."/>
            <person name="Deadmond M.C."/>
            <person name="Paddock B.E."/>
            <person name="Koyack M.J."/>
            <person name="Gallegos D.A."/>
            <person name="Mitchell E.A."/>
            <person name="Ushijima B."/>
            <person name="Saw J.H."/>
            <person name="Mcphail K.L."/>
            <person name="Videau P."/>
        </authorList>
    </citation>
    <scope>NUCLEOTIDE SEQUENCE [LARGE SCALE GENOMIC DNA]</scope>
    <source>
        <strain evidence="9 10">11A07</strain>
    </source>
</reference>
<proteinExistence type="inferred from homology"/>
<name>A0ABX1CIS9_9ACTN</name>
<dbReference type="InterPro" id="IPR003358">
    <property type="entry name" value="tRNA_(Gua-N-7)_MeTrfase_Trmb"/>
</dbReference>
<feature type="region of interest" description="Interaction with RNA" evidence="7">
    <location>
        <begin position="287"/>
        <end position="292"/>
    </location>
</feature>
<feature type="compositionally biased region" description="Polar residues" evidence="8">
    <location>
        <begin position="15"/>
        <end position="32"/>
    </location>
</feature>